<evidence type="ECO:0000256" key="16">
    <source>
        <dbReference type="ARBA" id="ARBA00033235"/>
    </source>
</evidence>
<keyword evidence="8 17" id="KW-0813">Transport</keyword>
<feature type="domain" description="PEP-utilising enzyme mobile" evidence="21">
    <location>
        <begin position="157"/>
        <end position="226"/>
    </location>
</feature>
<comment type="cofactor">
    <cofactor evidence="2 17 20">
        <name>Mg(2+)</name>
        <dbReference type="ChEBI" id="CHEBI:18420"/>
    </cofactor>
</comment>
<dbReference type="AlphaFoldDB" id="A0A0B7GSZ7"/>
<dbReference type="GO" id="GO:0016301">
    <property type="term" value="F:kinase activity"/>
    <property type="evidence" value="ECO:0007669"/>
    <property type="project" value="UniProtKB-KW"/>
</dbReference>
<dbReference type="PIRSF" id="PIRSF000732">
    <property type="entry name" value="PTS_enzyme_I"/>
    <property type="match status" value="1"/>
</dbReference>
<feature type="binding site" evidence="19">
    <location>
        <begin position="456"/>
        <end position="457"/>
    </location>
    <ligand>
        <name>phosphoenolpyruvate</name>
        <dbReference type="ChEBI" id="CHEBI:58702"/>
    </ligand>
</feature>
<dbReference type="PRINTS" id="PR01736">
    <property type="entry name" value="PHPHTRNFRASE"/>
</dbReference>
<dbReference type="Gene3D" id="3.50.30.10">
    <property type="entry name" value="Phosphohistidine domain"/>
    <property type="match status" value="1"/>
</dbReference>
<dbReference type="GO" id="GO:0046872">
    <property type="term" value="F:metal ion binding"/>
    <property type="evidence" value="ECO:0007669"/>
    <property type="project" value="UniProtKB-KW"/>
</dbReference>
<feature type="active site" description="Proton donor" evidence="18">
    <location>
        <position position="504"/>
    </location>
</feature>
<dbReference type="SUPFAM" id="SSF47831">
    <property type="entry name" value="Enzyme I of the PEP:sugar phosphotransferase system HPr-binding (sub)domain"/>
    <property type="match status" value="1"/>
</dbReference>
<organism evidence="24 26">
    <name type="scientific">Treponema phagedenis</name>
    <dbReference type="NCBI Taxonomy" id="162"/>
    <lineage>
        <taxon>Bacteria</taxon>
        <taxon>Pseudomonadati</taxon>
        <taxon>Spirochaetota</taxon>
        <taxon>Spirochaetia</taxon>
        <taxon>Spirochaetales</taxon>
        <taxon>Treponemataceae</taxon>
        <taxon>Treponema</taxon>
    </lineage>
</organism>
<evidence type="ECO:0000256" key="12">
    <source>
        <dbReference type="ARBA" id="ARBA00022683"/>
    </source>
</evidence>
<comment type="similarity">
    <text evidence="5 17">Belongs to the PEP-utilizing enzyme family.</text>
</comment>
<gene>
    <name evidence="24" type="primary">ptsI</name>
    <name evidence="25" type="synonym">ptsP</name>
    <name evidence="25" type="ORF">FUT82_11190</name>
    <name evidence="24" type="ORF">TPHV1_10310</name>
</gene>
<dbReference type="EMBL" id="CP042817">
    <property type="protein sequence ID" value="QEJ98503.1"/>
    <property type="molecule type" value="Genomic_DNA"/>
</dbReference>
<dbReference type="EMBL" id="CDNC01000001">
    <property type="protein sequence ID" value="CEM60642.1"/>
    <property type="molecule type" value="Genomic_DNA"/>
</dbReference>
<keyword evidence="12 17" id="KW-0598">Phosphotransferase system</keyword>
<evidence type="ECO:0000256" key="8">
    <source>
        <dbReference type="ARBA" id="ARBA00022448"/>
    </source>
</evidence>
<evidence type="ECO:0000313" key="26">
    <source>
        <dbReference type="Proteomes" id="UP000042527"/>
    </source>
</evidence>
<evidence type="ECO:0000256" key="10">
    <source>
        <dbReference type="ARBA" id="ARBA00022597"/>
    </source>
</evidence>
<dbReference type="Proteomes" id="UP000323594">
    <property type="component" value="Chromosome"/>
</dbReference>
<evidence type="ECO:0000256" key="19">
    <source>
        <dbReference type="PIRSR" id="PIRSR000732-2"/>
    </source>
</evidence>
<dbReference type="RefSeq" id="WP_024751987.1">
    <property type="nucleotide sequence ID" value="NZ_CDNC01000001.1"/>
</dbReference>
<dbReference type="SUPFAM" id="SSF51621">
    <property type="entry name" value="Phosphoenolpyruvate/pyruvate domain"/>
    <property type="match status" value="1"/>
</dbReference>
<evidence type="ECO:0000256" key="7">
    <source>
        <dbReference type="ARBA" id="ARBA00016544"/>
    </source>
</evidence>
<feature type="binding site" evidence="20">
    <location>
        <position position="433"/>
    </location>
    <ligand>
        <name>Mg(2+)</name>
        <dbReference type="ChEBI" id="CHEBI:18420"/>
    </ligand>
</feature>
<keyword evidence="14 17" id="KW-0418">Kinase</keyword>
<dbReference type="InterPro" id="IPR023151">
    <property type="entry name" value="PEP_util_CS"/>
</dbReference>
<comment type="catalytic activity">
    <reaction evidence="1 17">
        <text>L-histidyl-[protein] + phosphoenolpyruvate = N(pros)-phospho-L-histidyl-[protein] + pyruvate</text>
        <dbReference type="Rhea" id="RHEA:23880"/>
        <dbReference type="Rhea" id="RHEA-COMP:9745"/>
        <dbReference type="Rhea" id="RHEA-COMP:9746"/>
        <dbReference type="ChEBI" id="CHEBI:15361"/>
        <dbReference type="ChEBI" id="CHEBI:29979"/>
        <dbReference type="ChEBI" id="CHEBI:58702"/>
        <dbReference type="ChEBI" id="CHEBI:64837"/>
        <dbReference type="EC" id="2.7.3.9"/>
    </reaction>
</comment>
<evidence type="ECO:0000256" key="6">
    <source>
        <dbReference type="ARBA" id="ARBA00012232"/>
    </source>
</evidence>
<dbReference type="PANTHER" id="PTHR46244">
    <property type="entry name" value="PHOSPHOENOLPYRUVATE-PROTEIN PHOSPHOTRANSFERASE"/>
    <property type="match status" value="1"/>
</dbReference>
<evidence type="ECO:0000259" key="22">
    <source>
        <dbReference type="Pfam" id="PF02896"/>
    </source>
</evidence>
<evidence type="ECO:0000256" key="18">
    <source>
        <dbReference type="PIRSR" id="PIRSR000732-1"/>
    </source>
</evidence>
<keyword evidence="13 17" id="KW-0479">Metal-binding</keyword>
<dbReference type="GO" id="GO:0009401">
    <property type="term" value="P:phosphoenolpyruvate-dependent sugar phosphotransferase system"/>
    <property type="evidence" value="ECO:0007669"/>
    <property type="project" value="UniProtKB-KW"/>
</dbReference>
<dbReference type="InterPro" id="IPR036637">
    <property type="entry name" value="Phosphohistidine_dom_sf"/>
</dbReference>
<evidence type="ECO:0000259" key="21">
    <source>
        <dbReference type="Pfam" id="PF00391"/>
    </source>
</evidence>
<feature type="domain" description="PEP-utilising enzyme C-terminal" evidence="22">
    <location>
        <begin position="254"/>
        <end position="540"/>
    </location>
</feature>
<dbReference type="GO" id="GO:0005737">
    <property type="term" value="C:cytoplasm"/>
    <property type="evidence" value="ECO:0007669"/>
    <property type="project" value="UniProtKB-SubCell"/>
</dbReference>
<keyword evidence="11 17" id="KW-0808">Transferase</keyword>
<evidence type="ECO:0000256" key="20">
    <source>
        <dbReference type="PIRSR" id="PIRSR000732-3"/>
    </source>
</evidence>
<dbReference type="InterPro" id="IPR008731">
    <property type="entry name" value="PTS_EIN"/>
</dbReference>
<dbReference type="PANTHER" id="PTHR46244:SF3">
    <property type="entry name" value="PHOSPHOENOLPYRUVATE-PROTEIN PHOSPHOTRANSFERASE"/>
    <property type="match status" value="1"/>
</dbReference>
<dbReference type="Proteomes" id="UP000042527">
    <property type="component" value="Unassembled WGS sequence"/>
</dbReference>
<dbReference type="NCBIfam" id="TIGR01417">
    <property type="entry name" value="PTS_I_fam"/>
    <property type="match status" value="1"/>
</dbReference>
<keyword evidence="26" id="KW-1185">Reference proteome</keyword>
<dbReference type="Pfam" id="PF05524">
    <property type="entry name" value="PEP-utilisers_N"/>
    <property type="match status" value="1"/>
</dbReference>
<dbReference type="InterPro" id="IPR008279">
    <property type="entry name" value="PEP-util_enz_mobile_dom"/>
</dbReference>
<evidence type="ECO:0000256" key="13">
    <source>
        <dbReference type="ARBA" id="ARBA00022723"/>
    </source>
</evidence>
<dbReference type="Pfam" id="PF02896">
    <property type="entry name" value="PEP-utilizers_C"/>
    <property type="match status" value="1"/>
</dbReference>
<protein>
    <recommendedName>
        <fullName evidence="7 17">Phosphoenolpyruvate-protein phosphotransferase</fullName>
        <ecNumber evidence="6 17">2.7.3.9</ecNumber>
    </recommendedName>
    <alternativeName>
        <fullName evidence="16 17">Phosphotransferase system, enzyme I</fullName>
    </alternativeName>
</protein>
<feature type="binding site" evidence="19">
    <location>
        <position position="467"/>
    </location>
    <ligand>
        <name>phosphoenolpyruvate</name>
        <dbReference type="ChEBI" id="CHEBI:58702"/>
    </ligand>
</feature>
<keyword evidence="9 17" id="KW-0963">Cytoplasm</keyword>
<comment type="function">
    <text evidence="3 17">General (non sugar-specific) component of the phosphoenolpyruvate-dependent sugar phosphotransferase system (sugar PTS). This major carbohydrate active-transport system catalyzes the phosphorylation of incoming sugar substrates concomitantly with their translocation across the cell membrane. Enzyme I transfers the phosphoryl group from phosphoenolpyruvate (PEP) to the phosphoryl carrier protein (HPr).</text>
</comment>
<evidence type="ECO:0000256" key="14">
    <source>
        <dbReference type="ARBA" id="ARBA00022777"/>
    </source>
</evidence>
<feature type="active site" description="Tele-phosphohistidine intermediate" evidence="18">
    <location>
        <position position="190"/>
    </location>
</feature>
<sequence>MKKFQGLASAAGFALAKAVVLETNHFSGNRVSINESQFQHEIESLHVALKKTIAEIERLKDKAAADGFEEQSEIFAAYIEIVDDEELRSDVETCIKEKSVDLSTALMDVCNEYAADMAALDDPYMQARADDFRQIFRIIMDMHTGAQSGNIGEAADFILVATEVGPADMAKADKKYLKGIVVETGSRTSHAAIVCRSMGLPMLSGINYTEAGIQTGDLLIVDAVEGNLFVNPDSALKAEYAEKISKAEAEKKCMESFRDKKGVTGAGTPIMLMANIGTVEEIDAVLENNAEGIGLFRTEFLFMQNPEKLPTEEEQFKAYKTVLSKMGDRPVTFRTLDAGGDKHIAALGIPKEENPFLGWRAIRYCLKTPEIFRVQLRALLRASEYGNCKIMIPMITGEKELLQTKKLVESVYQELEERDGKKIKPVPLGIMIETPAAALTAETLAQHVDFFSIGTNDLTQYTIAVDRGNEYVSELYDEMHPAVLSLIRQTVHAALKAGIEIHMCGEMASLTECTEAILQTGLRELSMSANRIPYLKEHLLTLKI</sequence>
<dbReference type="SUPFAM" id="SSF52009">
    <property type="entry name" value="Phosphohistidine domain"/>
    <property type="match status" value="1"/>
</dbReference>
<dbReference type="InterPro" id="IPR050499">
    <property type="entry name" value="PEP-utilizing_PTS_enzyme"/>
</dbReference>
<evidence type="ECO:0000259" key="23">
    <source>
        <dbReference type="Pfam" id="PF05524"/>
    </source>
</evidence>
<dbReference type="InterPro" id="IPR015813">
    <property type="entry name" value="Pyrv/PenolPyrv_kinase-like_dom"/>
</dbReference>
<feature type="binding site" evidence="19">
    <location>
        <position position="297"/>
    </location>
    <ligand>
        <name>phosphoenolpyruvate</name>
        <dbReference type="ChEBI" id="CHEBI:58702"/>
    </ligand>
</feature>
<dbReference type="InterPro" id="IPR024692">
    <property type="entry name" value="PTS_EI"/>
</dbReference>
<accession>A0A0B7GSZ7</accession>
<evidence type="ECO:0000256" key="4">
    <source>
        <dbReference type="ARBA" id="ARBA00004496"/>
    </source>
</evidence>
<proteinExistence type="inferred from homology"/>
<dbReference type="InterPro" id="IPR036618">
    <property type="entry name" value="PtsI_HPr-bd_sf"/>
</dbReference>
<feature type="binding site" evidence="19">
    <location>
        <position position="334"/>
    </location>
    <ligand>
        <name>phosphoenolpyruvate</name>
        <dbReference type="ChEBI" id="CHEBI:58702"/>
    </ligand>
</feature>
<dbReference type="Gene3D" id="3.20.20.60">
    <property type="entry name" value="Phosphoenolpyruvate-binding domains"/>
    <property type="match status" value="1"/>
</dbReference>
<evidence type="ECO:0000256" key="9">
    <source>
        <dbReference type="ARBA" id="ARBA00022490"/>
    </source>
</evidence>
<dbReference type="InterPro" id="IPR006318">
    <property type="entry name" value="PTS_EI-like"/>
</dbReference>
<dbReference type="Gene3D" id="1.10.274.10">
    <property type="entry name" value="PtsI, HPr-binding domain"/>
    <property type="match status" value="1"/>
</dbReference>
<dbReference type="InterPro" id="IPR040442">
    <property type="entry name" value="Pyrv_kinase-like_dom_sf"/>
</dbReference>
<dbReference type="OrthoDB" id="9765468at2"/>
<evidence type="ECO:0000256" key="3">
    <source>
        <dbReference type="ARBA" id="ARBA00002728"/>
    </source>
</evidence>
<comment type="subcellular location">
    <subcellularLocation>
        <location evidence="4 17">Cytoplasm</location>
    </subcellularLocation>
</comment>
<evidence type="ECO:0000256" key="15">
    <source>
        <dbReference type="ARBA" id="ARBA00022842"/>
    </source>
</evidence>
<reference evidence="26" key="1">
    <citation type="submission" date="2015-01" db="EMBL/GenBank/DDBJ databases">
        <authorList>
            <person name="Manzoor Shahid"/>
            <person name="Zubair Saima"/>
        </authorList>
    </citation>
    <scope>NUCLEOTIDE SEQUENCE [LARGE SCALE GENOMIC DNA]</scope>
    <source>
        <strain evidence="26">V1</strain>
    </source>
</reference>
<evidence type="ECO:0000313" key="25">
    <source>
        <dbReference type="EMBL" id="QEJ98503.1"/>
    </source>
</evidence>
<keyword evidence="10 17" id="KW-0762">Sugar transport</keyword>
<evidence type="ECO:0000256" key="11">
    <source>
        <dbReference type="ARBA" id="ARBA00022679"/>
    </source>
</evidence>
<dbReference type="EC" id="2.7.3.9" evidence="6 17"/>
<keyword evidence="15 17" id="KW-0460">Magnesium</keyword>
<dbReference type="GO" id="GO:0008965">
    <property type="term" value="F:phosphoenolpyruvate-protein phosphotransferase activity"/>
    <property type="evidence" value="ECO:0007669"/>
    <property type="project" value="UniProtKB-EC"/>
</dbReference>
<evidence type="ECO:0000256" key="1">
    <source>
        <dbReference type="ARBA" id="ARBA00000683"/>
    </source>
</evidence>
<dbReference type="Pfam" id="PF00391">
    <property type="entry name" value="PEP-utilizers"/>
    <property type="match status" value="1"/>
</dbReference>
<evidence type="ECO:0000256" key="17">
    <source>
        <dbReference type="PIRNR" id="PIRNR000732"/>
    </source>
</evidence>
<reference evidence="24" key="2">
    <citation type="submission" date="2015-01" db="EMBL/GenBank/DDBJ databases">
        <authorList>
            <person name="Xiang T."/>
            <person name="Song Y."/>
            <person name="Huang L."/>
            <person name="Wang B."/>
            <person name="Wu P."/>
        </authorList>
    </citation>
    <scope>NUCLEOTIDE SEQUENCE [LARGE SCALE GENOMIC DNA]</scope>
    <source>
        <strain evidence="24">V1</strain>
    </source>
</reference>
<feature type="domain" description="Phosphotransferase system enzyme I N-terminal" evidence="23">
    <location>
        <begin position="5"/>
        <end position="128"/>
    </location>
</feature>
<feature type="binding site" evidence="20">
    <location>
        <position position="457"/>
    </location>
    <ligand>
        <name>Mg(2+)</name>
        <dbReference type="ChEBI" id="CHEBI:18420"/>
    </ligand>
</feature>
<evidence type="ECO:0000313" key="24">
    <source>
        <dbReference type="EMBL" id="CEM60642.1"/>
    </source>
</evidence>
<evidence type="ECO:0000256" key="5">
    <source>
        <dbReference type="ARBA" id="ARBA00007837"/>
    </source>
</evidence>
<dbReference type="InterPro" id="IPR000121">
    <property type="entry name" value="PEP_util_C"/>
</dbReference>
<evidence type="ECO:0000256" key="2">
    <source>
        <dbReference type="ARBA" id="ARBA00001946"/>
    </source>
</evidence>
<reference evidence="25 27" key="3">
    <citation type="submission" date="2019-08" db="EMBL/GenBank/DDBJ databases">
        <authorList>
            <person name="Kuhnert P."/>
        </authorList>
    </citation>
    <scope>NUCLEOTIDE SEQUENCE [LARGE SCALE GENOMIC DNA]</scope>
    <source>
        <strain evidence="25 27">B36.5</strain>
    </source>
</reference>
<evidence type="ECO:0000313" key="27">
    <source>
        <dbReference type="Proteomes" id="UP000323594"/>
    </source>
</evidence>
<name>A0A0B7GSZ7_TREPH</name>
<dbReference type="PROSITE" id="PS00742">
    <property type="entry name" value="PEP_ENZYMES_2"/>
    <property type="match status" value="1"/>
</dbReference>